<dbReference type="PANTHER" id="PTHR20946:SF0">
    <property type="entry name" value="SANT AND BTB DOMAIN REGULATOR OF CLASS SWITCH RECOMBINATION"/>
    <property type="match status" value="1"/>
</dbReference>
<dbReference type="InterPro" id="IPR021777">
    <property type="entry name" value="SANBR_BTB"/>
</dbReference>
<evidence type="ECO:0000313" key="3">
    <source>
        <dbReference type="Proteomes" id="UP001158576"/>
    </source>
</evidence>
<evidence type="ECO:0000313" key="2">
    <source>
        <dbReference type="EMBL" id="CAG5086537.1"/>
    </source>
</evidence>
<organism evidence="2 3">
    <name type="scientific">Oikopleura dioica</name>
    <name type="common">Tunicate</name>
    <dbReference type="NCBI Taxonomy" id="34765"/>
    <lineage>
        <taxon>Eukaryota</taxon>
        <taxon>Metazoa</taxon>
        <taxon>Chordata</taxon>
        <taxon>Tunicata</taxon>
        <taxon>Appendicularia</taxon>
        <taxon>Copelata</taxon>
        <taxon>Oikopleuridae</taxon>
        <taxon>Oikopleura</taxon>
    </lineage>
</organism>
<feature type="domain" description="SANT and BTB" evidence="1">
    <location>
        <begin position="104"/>
        <end position="199"/>
    </location>
</feature>
<gene>
    <name evidence="2" type="ORF">OKIOD_LOCUS2808</name>
</gene>
<dbReference type="Pfam" id="PF11822">
    <property type="entry name" value="BTB_SANBR"/>
    <property type="match status" value="1"/>
</dbReference>
<proteinExistence type="predicted"/>
<dbReference type="Proteomes" id="UP001158576">
    <property type="component" value="Chromosome PAR"/>
</dbReference>
<reference evidence="2 3" key="1">
    <citation type="submission" date="2021-04" db="EMBL/GenBank/DDBJ databases">
        <authorList>
            <person name="Bliznina A."/>
        </authorList>
    </citation>
    <scope>NUCLEOTIDE SEQUENCE [LARGE SCALE GENOMIC DNA]</scope>
</reference>
<evidence type="ECO:0000259" key="1">
    <source>
        <dbReference type="Pfam" id="PF11822"/>
    </source>
</evidence>
<dbReference type="InterPro" id="IPR045902">
    <property type="entry name" value="SANBR-like"/>
</dbReference>
<protein>
    <submittedName>
        <fullName evidence="2">Oidioi.mRNA.OKI2018_I69.PAR.g11250.t2.cds</fullName>
    </submittedName>
</protein>
<sequence length="494" mass="57007">MSDKTALQERILEDVLFALIKNDEIFDFEKLCKLFPMLERSYIQKRYEVAKSRTGLLDEILSKPPRVKKATVQEVQTVLSQEESISRRKSFTENSPKSTDKPIVTIHVSDDNREKVTDFSCGVDLLVQEMPYFDELIPRNEDELNELDISVQCDTDIFSILMQWVKRRELDKPFDITKPNIVSVLISANYLGMTSLIDIAAQKAAGFYNSINLNPLSKSREKGSKDLLKKVQLYVSAHEAQNLPDGSAKEDVFRRHVAKLIAETKFIKCKSCAKILPWKHRYALPCIPNKAQIDRNGDVRWNHMIEFGWDFVESELPSLQSKFETKQRLYWGIWGLANVFCCSVCNIQFQAADIQNCMYHPKEDIGGTYLCCKRKKQHFRSLMAHNGCTHRAHKIEDEKIQEYMEFIGVERNFKVGPIGPVWKEPEEVQQSPWQSSKSKRWNLDNIRDSERQMFKSESESCAFGTVTNVPASGIYTVLEKERGAKYQSSKKKNS</sequence>
<keyword evidence="3" id="KW-1185">Reference proteome</keyword>
<dbReference type="InterPro" id="IPR011333">
    <property type="entry name" value="SKP1/BTB/POZ_sf"/>
</dbReference>
<dbReference type="PANTHER" id="PTHR20946">
    <property type="entry name" value="SANT AND BTB DOMAIN REGULATOR OF CLASS SWITCH RECOMBINATION"/>
    <property type="match status" value="1"/>
</dbReference>
<dbReference type="EMBL" id="OU015568">
    <property type="protein sequence ID" value="CAG5086537.1"/>
    <property type="molecule type" value="Genomic_DNA"/>
</dbReference>
<dbReference type="Gene3D" id="3.30.710.10">
    <property type="entry name" value="Potassium Channel Kv1.1, Chain A"/>
    <property type="match status" value="1"/>
</dbReference>
<name>A0ABN7RYC5_OIKDI</name>
<accession>A0ABN7RYC5</accession>